<dbReference type="EMBL" id="BQNB010009222">
    <property type="protein sequence ID" value="GJS60466.1"/>
    <property type="molecule type" value="Genomic_DNA"/>
</dbReference>
<evidence type="ECO:0000313" key="3">
    <source>
        <dbReference type="Proteomes" id="UP001151760"/>
    </source>
</evidence>
<evidence type="ECO:0000256" key="1">
    <source>
        <dbReference type="SAM" id="MobiDB-lite"/>
    </source>
</evidence>
<feature type="compositionally biased region" description="Pro residues" evidence="1">
    <location>
        <begin position="128"/>
        <end position="150"/>
    </location>
</feature>
<name>A0ABQ4X6K6_9ASTR</name>
<evidence type="ECO:0000313" key="2">
    <source>
        <dbReference type="EMBL" id="GJS60466.1"/>
    </source>
</evidence>
<comment type="caution">
    <text evidence="2">The sequence shown here is derived from an EMBL/GenBank/DDBJ whole genome shotgun (WGS) entry which is preliminary data.</text>
</comment>
<accession>A0ABQ4X6K6</accession>
<gene>
    <name evidence="2" type="ORF">Tco_0655250</name>
</gene>
<dbReference type="Proteomes" id="UP001151760">
    <property type="component" value="Unassembled WGS sequence"/>
</dbReference>
<reference evidence="2" key="1">
    <citation type="journal article" date="2022" name="Int. J. Mol. Sci.">
        <title>Draft Genome of Tanacetum Coccineum: Genomic Comparison of Closely Related Tanacetum-Family Plants.</title>
        <authorList>
            <person name="Yamashiro T."/>
            <person name="Shiraishi A."/>
            <person name="Nakayama K."/>
            <person name="Satake H."/>
        </authorList>
    </citation>
    <scope>NUCLEOTIDE SEQUENCE</scope>
</reference>
<sequence>MSHFTILIPSDSTSESVESLASLVILSDTEIEVIDVHAILPEVALEVEATVVALPTVVLDLTLESDPEVEPSEASLSIDYVPASPVHASASPDYHPGPDTESEPFEDESEEPIEDDTPEAAEPLPTQVAPPPVQITPTSPSEPTPAPPVIPRDTRATARMTVRPQPTLPLGYRAAMARSLITSLPAVASAPSVLSSVLVDRLPPRKRFKGSPAISYQDATAKATSEPVSTLFHPGQTVEDRLDEQSGMIGGMYEHLLDKPLSKIEEIDGQLQTLRATLVSSDRENTSLHARARATELSDDSTRVSLGIDRTGLAEMRRQVRDTAKQL</sequence>
<proteinExistence type="predicted"/>
<feature type="region of interest" description="Disordered" evidence="1">
    <location>
        <begin position="85"/>
        <end position="152"/>
    </location>
</feature>
<protein>
    <submittedName>
        <fullName evidence="2">Uncharacterized protein</fullName>
    </submittedName>
</protein>
<organism evidence="2 3">
    <name type="scientific">Tanacetum coccineum</name>
    <dbReference type="NCBI Taxonomy" id="301880"/>
    <lineage>
        <taxon>Eukaryota</taxon>
        <taxon>Viridiplantae</taxon>
        <taxon>Streptophyta</taxon>
        <taxon>Embryophyta</taxon>
        <taxon>Tracheophyta</taxon>
        <taxon>Spermatophyta</taxon>
        <taxon>Magnoliopsida</taxon>
        <taxon>eudicotyledons</taxon>
        <taxon>Gunneridae</taxon>
        <taxon>Pentapetalae</taxon>
        <taxon>asterids</taxon>
        <taxon>campanulids</taxon>
        <taxon>Asterales</taxon>
        <taxon>Asteraceae</taxon>
        <taxon>Asteroideae</taxon>
        <taxon>Anthemideae</taxon>
        <taxon>Anthemidinae</taxon>
        <taxon>Tanacetum</taxon>
    </lineage>
</organism>
<keyword evidence="3" id="KW-1185">Reference proteome</keyword>
<reference evidence="2" key="2">
    <citation type="submission" date="2022-01" db="EMBL/GenBank/DDBJ databases">
        <authorList>
            <person name="Yamashiro T."/>
            <person name="Shiraishi A."/>
            <person name="Satake H."/>
            <person name="Nakayama K."/>
        </authorList>
    </citation>
    <scope>NUCLEOTIDE SEQUENCE</scope>
</reference>
<feature type="compositionally biased region" description="Acidic residues" evidence="1">
    <location>
        <begin position="100"/>
        <end position="119"/>
    </location>
</feature>